<name>B0K8X0_THEP3</name>
<evidence type="ECO:0000259" key="7">
    <source>
        <dbReference type="PROSITE" id="PS51194"/>
    </source>
</evidence>
<dbReference type="SMART" id="SM00487">
    <property type="entry name" value="DEXDc"/>
    <property type="match status" value="1"/>
</dbReference>
<dbReference type="GO" id="GO:0016787">
    <property type="term" value="F:hydrolase activity"/>
    <property type="evidence" value="ECO:0007669"/>
    <property type="project" value="UniProtKB-KW"/>
</dbReference>
<dbReference type="CDD" id="cd18793">
    <property type="entry name" value="SF2_C_SNF"/>
    <property type="match status" value="1"/>
</dbReference>
<dbReference type="InterPro" id="IPR001650">
    <property type="entry name" value="Helicase_C-like"/>
</dbReference>
<keyword evidence="3 8" id="KW-0347">Helicase</keyword>
<feature type="coiled-coil region" evidence="5">
    <location>
        <begin position="384"/>
        <end position="456"/>
    </location>
</feature>
<dbReference type="Gene3D" id="3.40.50.300">
    <property type="entry name" value="P-loop containing nucleotide triphosphate hydrolases"/>
    <property type="match status" value="1"/>
</dbReference>
<dbReference type="InterPro" id="IPR038718">
    <property type="entry name" value="SNF2-like_sf"/>
</dbReference>
<dbReference type="InterPro" id="IPR000330">
    <property type="entry name" value="SNF2_N"/>
</dbReference>
<dbReference type="InterPro" id="IPR049730">
    <property type="entry name" value="SNF2/RAD54-like_C"/>
</dbReference>
<gene>
    <name evidence="8" type="ordered locus">Teth39_0928</name>
</gene>
<dbReference type="InterPro" id="IPR057342">
    <property type="entry name" value="DEXDc_RapA"/>
</dbReference>
<dbReference type="SUPFAM" id="SSF52540">
    <property type="entry name" value="P-loop containing nucleoside triphosphate hydrolases"/>
    <property type="match status" value="2"/>
</dbReference>
<dbReference type="Gene3D" id="3.40.50.10810">
    <property type="entry name" value="Tandem AAA-ATPase domain"/>
    <property type="match status" value="1"/>
</dbReference>
<dbReference type="HOGENOM" id="CLU_312354_0_0_9"/>
<dbReference type="PROSITE" id="PS51194">
    <property type="entry name" value="HELICASE_CTER"/>
    <property type="match status" value="1"/>
</dbReference>
<dbReference type="GO" id="GO:0005524">
    <property type="term" value="F:ATP binding"/>
    <property type="evidence" value="ECO:0007669"/>
    <property type="project" value="UniProtKB-KW"/>
</dbReference>
<keyword evidence="9" id="KW-1185">Reference proteome</keyword>
<evidence type="ECO:0000259" key="6">
    <source>
        <dbReference type="PROSITE" id="PS51192"/>
    </source>
</evidence>
<dbReference type="InterPro" id="IPR014001">
    <property type="entry name" value="Helicase_ATP-bd"/>
</dbReference>
<dbReference type="RefSeq" id="WP_012269235.1">
    <property type="nucleotide sequence ID" value="NC_010321.1"/>
</dbReference>
<evidence type="ECO:0000256" key="5">
    <source>
        <dbReference type="SAM" id="Coils"/>
    </source>
</evidence>
<dbReference type="CDD" id="cd18011">
    <property type="entry name" value="DEXDc_RapA"/>
    <property type="match status" value="1"/>
</dbReference>
<dbReference type="PROSITE" id="PS51192">
    <property type="entry name" value="HELICASE_ATP_BIND_1"/>
    <property type="match status" value="1"/>
</dbReference>
<dbReference type="Pfam" id="PF00176">
    <property type="entry name" value="SNF2-rel_dom"/>
    <property type="match status" value="1"/>
</dbReference>
<dbReference type="PANTHER" id="PTHR45766:SF6">
    <property type="entry name" value="SWI_SNF-RELATED MATRIX-ASSOCIATED ACTIN-DEPENDENT REGULATOR OF CHROMATIN SUBFAMILY A-LIKE PROTEIN 1"/>
    <property type="match status" value="1"/>
</dbReference>
<keyword evidence="1" id="KW-0547">Nucleotide-binding</keyword>
<reference evidence="9" key="1">
    <citation type="submission" date="2008-01" db="EMBL/GenBank/DDBJ databases">
        <title>Complete sequence of Thermoanaerobacter pseudethanolicus 39E.</title>
        <authorList>
            <person name="Copeland A."/>
            <person name="Lucas S."/>
            <person name="Lapidus A."/>
            <person name="Barry K."/>
            <person name="Glavina del Rio T."/>
            <person name="Dalin E."/>
            <person name="Tice H."/>
            <person name="Pitluck S."/>
            <person name="Bruce D."/>
            <person name="Goodwin L."/>
            <person name="Saunders E."/>
            <person name="Brettin T."/>
            <person name="Detter J.C."/>
            <person name="Han C."/>
            <person name="Schmutz J."/>
            <person name="Larimer F."/>
            <person name="Land M."/>
            <person name="Hauser L."/>
            <person name="Kyrpides N."/>
            <person name="Lykidis A."/>
            <person name="Hemme C."/>
            <person name="Fields M.W."/>
            <person name="He Z."/>
            <person name="Zhou J."/>
            <person name="Richardson P."/>
        </authorList>
    </citation>
    <scope>NUCLEOTIDE SEQUENCE [LARGE SCALE GENOMIC DNA]</scope>
    <source>
        <strain evidence="9">ATCC 33223 / DSM 2355 / 39E</strain>
    </source>
</reference>
<dbReference type="EMBL" id="CP000924">
    <property type="protein sequence ID" value="ABY94583.1"/>
    <property type="molecule type" value="Genomic_DNA"/>
</dbReference>
<organism evidence="8 9">
    <name type="scientific">Thermoanaerobacter pseudethanolicus (strain ATCC 33223 / 39E)</name>
    <name type="common">Clostridium thermohydrosulfuricum</name>
    <dbReference type="NCBI Taxonomy" id="340099"/>
    <lineage>
        <taxon>Bacteria</taxon>
        <taxon>Bacillati</taxon>
        <taxon>Bacillota</taxon>
        <taxon>Clostridia</taxon>
        <taxon>Thermoanaerobacterales</taxon>
        <taxon>Thermoanaerobacteraceae</taxon>
        <taxon>Thermoanaerobacter</taxon>
    </lineage>
</organism>
<evidence type="ECO:0000313" key="8">
    <source>
        <dbReference type="EMBL" id="ABY94583.1"/>
    </source>
</evidence>
<dbReference type="PANTHER" id="PTHR45766">
    <property type="entry name" value="DNA ANNEALING HELICASE AND ENDONUCLEASE ZRANB3 FAMILY MEMBER"/>
    <property type="match status" value="1"/>
</dbReference>
<dbReference type="GO" id="GO:0004386">
    <property type="term" value="F:helicase activity"/>
    <property type="evidence" value="ECO:0007669"/>
    <property type="project" value="UniProtKB-KW"/>
</dbReference>
<proteinExistence type="predicted"/>
<dbReference type="SMART" id="SM00490">
    <property type="entry name" value="HELICc"/>
    <property type="match status" value="1"/>
</dbReference>
<feature type="domain" description="Helicase ATP-binding" evidence="6">
    <location>
        <begin position="100"/>
        <end position="286"/>
    </location>
</feature>
<protein>
    <submittedName>
        <fullName evidence="8">Helicase domain protein</fullName>
    </submittedName>
</protein>
<keyword evidence="4" id="KW-0067">ATP-binding</keyword>
<dbReference type="Pfam" id="PF00271">
    <property type="entry name" value="Helicase_C"/>
    <property type="match status" value="1"/>
</dbReference>
<feature type="domain" description="Helicase C-terminal" evidence="7">
    <location>
        <begin position="461"/>
        <end position="618"/>
    </location>
</feature>
<dbReference type="AlphaFoldDB" id="B0K8X0"/>
<dbReference type="InterPro" id="IPR027417">
    <property type="entry name" value="P-loop_NTPase"/>
</dbReference>
<dbReference type="Proteomes" id="UP000002156">
    <property type="component" value="Chromosome"/>
</dbReference>
<dbReference type="STRING" id="340099.Teth39_0928"/>
<evidence type="ECO:0000256" key="1">
    <source>
        <dbReference type="ARBA" id="ARBA00022741"/>
    </source>
</evidence>
<keyword evidence="2" id="KW-0378">Hydrolase</keyword>
<evidence type="ECO:0000313" key="9">
    <source>
        <dbReference type="Proteomes" id="UP000002156"/>
    </source>
</evidence>
<sequence length="894" mass="105051">MFKVGDWVFDIDKKRAMKIIDVFELWGYVSYSIYDPIEKVTYTVSDKRLVSTEKKNDFDLNYFKYVIIASRISNELAQGFLSSIGGSIIPLPHQMYALNRALSKSTVRYLLADEVGLGKTIEAGLIIKELKARGLVKRILIISPKGLITQWHDELELKFNEDFKIILPQDFEVLKRIYGEGNIWDKFPQVITSLDSVKPVEKRQGWTKERIKEFNKERMENLVMAGWDIIVVDEAHRLAGSSSDVARHKLGIELSKASPYLLLLTATPHQGKTDSFLRLMRLIDKEAFPNEKAIVREQVAPYIIRTEKREAVDRDGNPLFKKRITKTVNISWEIKHSLQRELYEKVTKYVAEGYNRAKKEKRYYIGFLMVLMQRLVTSSTHAIKVNLENRLEFLKNEVVGVESIEEDMFFEYDAQKVLDELLKIKSLDIKKEIDELEELLRLAKQAESQYIDAKAEVLIDFIDQLSMEYKNSQKFIVFTEFLATQQYLKDFLESKGYKVAILNGSMSMEERDASLKEFKNYKDVLISTDAGGEGLNLQFCNIVINYDLPWNPMKIEQRIGRVDRIGQERDVLVLNFMLKDTVEFRVREVLEEKLRVIYEQFGVDKMGDILDSVQSEMDFTELYMRSIEMPEDIEYNVSIMEDKIKEKAEQINRIKGLLREEKELDLNVVSKISGLPINEWIRDMYINKMAAEGVEISIDMLDENLISLNNEEIKNMIKNLPVYIKSSKIPILYLKDVSNEEGYWSLWEISINGDSEKFRHVFPVFLNKDKKVRIASANLMWDIFLKNEKEVIFKGYKSIDEKMYDFIHDTAKNIAYDYFEKIKKNYFENLLKEKERYEYAFKLRKEAILRIGLEAVRRRRLVELENEERRWKEEIEKSMDILPMLKPLYIVYLE</sequence>
<evidence type="ECO:0000256" key="2">
    <source>
        <dbReference type="ARBA" id="ARBA00022801"/>
    </source>
</evidence>
<evidence type="ECO:0000256" key="3">
    <source>
        <dbReference type="ARBA" id="ARBA00022806"/>
    </source>
</evidence>
<dbReference type="KEGG" id="tpd:Teth39_0928"/>
<keyword evidence="5" id="KW-0175">Coiled coil</keyword>
<dbReference type="eggNOG" id="COG0553">
    <property type="taxonomic scope" value="Bacteria"/>
</dbReference>
<accession>B0K8X0</accession>
<evidence type="ECO:0000256" key="4">
    <source>
        <dbReference type="ARBA" id="ARBA00022840"/>
    </source>
</evidence>